<dbReference type="SMART" id="SM00316">
    <property type="entry name" value="S1"/>
    <property type="match status" value="1"/>
</dbReference>
<dbReference type="InterPro" id="IPR012340">
    <property type="entry name" value="NA-bd_OB-fold"/>
</dbReference>
<dbReference type="GO" id="GO:0016787">
    <property type="term" value="F:hydrolase activity"/>
    <property type="evidence" value="ECO:0007669"/>
    <property type="project" value="UniProtKB-KW"/>
</dbReference>
<evidence type="ECO:0000256" key="2">
    <source>
        <dbReference type="ARBA" id="ARBA00022723"/>
    </source>
</evidence>
<keyword evidence="8" id="KW-1185">Reference proteome</keyword>
<comment type="caution">
    <text evidence="7">The sequence shown here is derived from an EMBL/GenBank/DDBJ whole genome shotgun (WGS) entry which is preliminary data.</text>
</comment>
<dbReference type="GO" id="GO:0006364">
    <property type="term" value="P:rRNA processing"/>
    <property type="evidence" value="ECO:0007669"/>
    <property type="project" value="TreeGrafter"/>
</dbReference>
<dbReference type="Pfam" id="PF10150">
    <property type="entry name" value="RNase_E_G"/>
    <property type="match status" value="1"/>
</dbReference>
<evidence type="ECO:0000259" key="6">
    <source>
        <dbReference type="PROSITE" id="PS50126"/>
    </source>
</evidence>
<proteinExistence type="predicted"/>
<evidence type="ECO:0000256" key="5">
    <source>
        <dbReference type="ARBA" id="ARBA00022884"/>
    </source>
</evidence>
<dbReference type="OrthoDB" id="9804278at2"/>
<dbReference type="Proteomes" id="UP000248079">
    <property type="component" value="Unassembled WGS sequence"/>
</dbReference>
<evidence type="ECO:0000256" key="3">
    <source>
        <dbReference type="ARBA" id="ARBA00022801"/>
    </source>
</evidence>
<dbReference type="PROSITE" id="PS50126">
    <property type="entry name" value="S1"/>
    <property type="match status" value="1"/>
</dbReference>
<evidence type="ECO:0000313" key="7">
    <source>
        <dbReference type="EMBL" id="PXY00604.1"/>
    </source>
</evidence>
<dbReference type="GO" id="GO:0005737">
    <property type="term" value="C:cytoplasm"/>
    <property type="evidence" value="ECO:0007669"/>
    <property type="project" value="TreeGrafter"/>
</dbReference>
<dbReference type="InterPro" id="IPR019307">
    <property type="entry name" value="RNA-bd_AU-1/RNase_E/G"/>
</dbReference>
<keyword evidence="5" id="KW-0694">RNA-binding</keyword>
<gene>
    <name evidence="7" type="ORF">DF185_11870</name>
</gene>
<dbReference type="GO" id="GO:0003723">
    <property type="term" value="F:RNA binding"/>
    <property type="evidence" value="ECO:0007669"/>
    <property type="project" value="UniProtKB-KW"/>
</dbReference>
<reference evidence="7 8" key="1">
    <citation type="submission" date="2018-05" db="EMBL/GenBank/DDBJ databases">
        <title>Marinifilum breve JC075T sp. nov., a marine bacterium isolated from Yongle Blue Hole in the South China Sea.</title>
        <authorList>
            <person name="Fu T."/>
        </authorList>
    </citation>
    <scope>NUCLEOTIDE SEQUENCE [LARGE SCALE GENOMIC DNA]</scope>
    <source>
        <strain evidence="7 8">JC075</strain>
    </source>
</reference>
<dbReference type="GO" id="GO:0004540">
    <property type="term" value="F:RNA nuclease activity"/>
    <property type="evidence" value="ECO:0007669"/>
    <property type="project" value="InterPro"/>
</dbReference>
<dbReference type="InterPro" id="IPR003029">
    <property type="entry name" value="S1_domain"/>
</dbReference>
<keyword evidence="2" id="KW-0479">Metal-binding</keyword>
<dbReference type="EMBL" id="QFLI01000005">
    <property type="protein sequence ID" value="PXY00604.1"/>
    <property type="molecule type" value="Genomic_DNA"/>
</dbReference>
<evidence type="ECO:0000313" key="8">
    <source>
        <dbReference type="Proteomes" id="UP000248079"/>
    </source>
</evidence>
<keyword evidence="3" id="KW-0378">Hydrolase</keyword>
<evidence type="ECO:0000256" key="1">
    <source>
        <dbReference type="ARBA" id="ARBA00001946"/>
    </source>
</evidence>
<accession>A0A2V4A9G4</accession>
<comment type="cofactor">
    <cofactor evidence="1">
        <name>Mg(2+)</name>
        <dbReference type="ChEBI" id="CHEBI:18420"/>
    </cofactor>
</comment>
<dbReference type="AlphaFoldDB" id="A0A2V4A9G4"/>
<feature type="domain" description="S1 motif" evidence="6">
    <location>
        <begin position="39"/>
        <end position="117"/>
    </location>
</feature>
<dbReference type="CDD" id="cd04453">
    <property type="entry name" value="S1_RNase_E"/>
    <property type="match status" value="1"/>
</dbReference>
<keyword evidence="4" id="KW-0460">Magnesium</keyword>
<protein>
    <submittedName>
        <fullName evidence="7">Ribonuclease E/G</fullName>
    </submittedName>
</protein>
<dbReference type="GO" id="GO:0046872">
    <property type="term" value="F:metal ion binding"/>
    <property type="evidence" value="ECO:0007669"/>
    <property type="project" value="UniProtKB-KW"/>
</dbReference>
<name>A0A2V4A9G4_9BACT</name>
<dbReference type="PANTHER" id="PTHR30001:SF0">
    <property type="entry name" value="RIBONUCLEASE G"/>
    <property type="match status" value="1"/>
</dbReference>
<dbReference type="RefSeq" id="WP_110360978.1">
    <property type="nucleotide sequence ID" value="NZ_QFLI01000005.1"/>
</dbReference>
<evidence type="ECO:0000256" key="4">
    <source>
        <dbReference type="ARBA" id="ARBA00022842"/>
    </source>
</evidence>
<organism evidence="7 8">
    <name type="scientific">Marinifilum breve</name>
    <dbReference type="NCBI Taxonomy" id="2184082"/>
    <lineage>
        <taxon>Bacteria</taxon>
        <taxon>Pseudomonadati</taxon>
        <taxon>Bacteroidota</taxon>
        <taxon>Bacteroidia</taxon>
        <taxon>Marinilabiliales</taxon>
        <taxon>Marinifilaceae</taxon>
    </lineage>
</organism>
<dbReference type="Gene3D" id="2.40.50.140">
    <property type="entry name" value="Nucleic acid-binding proteins"/>
    <property type="match status" value="1"/>
</dbReference>
<dbReference type="PANTHER" id="PTHR30001">
    <property type="entry name" value="RIBONUCLEASE"/>
    <property type="match status" value="1"/>
</dbReference>
<dbReference type="NCBIfam" id="TIGR00757">
    <property type="entry name" value="RNaseEG"/>
    <property type="match status" value="1"/>
</dbReference>
<dbReference type="SUPFAM" id="SSF50249">
    <property type="entry name" value="Nucleic acid-binding proteins"/>
    <property type="match status" value="1"/>
</dbReference>
<dbReference type="InterPro" id="IPR004659">
    <property type="entry name" value="RNase_E/G"/>
</dbReference>
<sequence>MSNELVIDVNPNEIVIALLSNKQLVELTREKSNLQFAVGDIYLGKVKKIMPGLNAAFVDVGYEKDAFLHYLDLGHQFRSLNKFLQQALARKGRNLSISKMRLEQDIDKNGKMSDVLKSGQYILVQVAKEPISTKGPRLCSEISIAGRNIVLIPFSDKVSISQKIKSTEEKNRLRQLLQSIKPKNYGVIVRTVAEGKRVAELDQELRTLVEKWEGSFQHIRDMHPPKLVLGEMDRTTAILRDILNSSFENIYVNDASAAKDIKNYIAGIAPEKSKIVKHVGGDMPIFDQLGVDKQIKSSFGKTVSFKNGAYLIIEHTEAFHVIDVNSGNRSKAGNDQETNAVEVNLAAADEIARQLRLRDMGGIIVVDFIDMHSAENRQKVFERMKEVMGQDRTKHNILPLSKFGLMQITRQRVRPEMNIEIQETCPTCLGTGKISPAVLLTDQIEEKLKSVADSGEKKLTLKVHPFVAAYINKGFWKTLRREWQSKLGIKLAVKEIPSYDLLVYKIFDNNNQEIEL</sequence>